<dbReference type="EMBL" id="BAABGJ010000028">
    <property type="protein sequence ID" value="GAA4345664.1"/>
    <property type="molecule type" value="Genomic_DNA"/>
</dbReference>
<keyword evidence="4" id="KW-1185">Reference proteome</keyword>
<evidence type="ECO:0000313" key="3">
    <source>
        <dbReference type="EMBL" id="GAA4345664.1"/>
    </source>
</evidence>
<dbReference type="CDD" id="cd00093">
    <property type="entry name" value="HTH_XRE"/>
    <property type="match status" value="1"/>
</dbReference>
<evidence type="ECO:0000259" key="2">
    <source>
        <dbReference type="PROSITE" id="PS50943"/>
    </source>
</evidence>
<proteinExistence type="predicted"/>
<feature type="domain" description="HTH cro/C1-type" evidence="2">
    <location>
        <begin position="34"/>
        <end position="93"/>
    </location>
</feature>
<organism evidence="3 4">
    <name type="scientific">Variovorax defluvii</name>
    <dbReference type="NCBI Taxonomy" id="913761"/>
    <lineage>
        <taxon>Bacteria</taxon>
        <taxon>Pseudomonadati</taxon>
        <taxon>Pseudomonadota</taxon>
        <taxon>Betaproteobacteria</taxon>
        <taxon>Burkholderiales</taxon>
        <taxon>Comamonadaceae</taxon>
        <taxon>Variovorax</taxon>
    </lineage>
</organism>
<dbReference type="InterPro" id="IPR001387">
    <property type="entry name" value="Cro/C1-type_HTH"/>
</dbReference>
<evidence type="ECO:0000313" key="4">
    <source>
        <dbReference type="Proteomes" id="UP001500975"/>
    </source>
</evidence>
<accession>A0ABP8HVY3</accession>
<dbReference type="PROSITE" id="PS50943">
    <property type="entry name" value="HTH_CROC1"/>
    <property type="match status" value="1"/>
</dbReference>
<dbReference type="SMART" id="SM00530">
    <property type="entry name" value="HTH_XRE"/>
    <property type="match status" value="1"/>
</dbReference>
<dbReference type="Proteomes" id="UP001500975">
    <property type="component" value="Unassembled WGS sequence"/>
</dbReference>
<evidence type="ECO:0000256" key="1">
    <source>
        <dbReference type="SAM" id="MobiDB-lite"/>
    </source>
</evidence>
<dbReference type="RefSeq" id="WP_425584137.1">
    <property type="nucleotide sequence ID" value="NZ_BAABGJ010000028.1"/>
</dbReference>
<reference evidence="4" key="1">
    <citation type="journal article" date="2019" name="Int. J. Syst. Evol. Microbiol.">
        <title>The Global Catalogue of Microorganisms (GCM) 10K type strain sequencing project: providing services to taxonomists for standard genome sequencing and annotation.</title>
        <authorList>
            <consortium name="The Broad Institute Genomics Platform"/>
            <consortium name="The Broad Institute Genome Sequencing Center for Infectious Disease"/>
            <person name="Wu L."/>
            <person name="Ma J."/>
        </authorList>
    </citation>
    <scope>NUCLEOTIDE SEQUENCE [LARGE SCALE GENOMIC DNA]</scope>
    <source>
        <strain evidence="4">JCM 17804</strain>
    </source>
</reference>
<dbReference type="Gene3D" id="1.10.260.40">
    <property type="entry name" value="lambda repressor-like DNA-binding domains"/>
    <property type="match status" value="1"/>
</dbReference>
<sequence>MPETPPEAKGPTASRPAEEMPLLVKDATALGPRLKSVRKDQHLRIDDAAGLFGISVDTLSRLENGVGAVRLDKLLAVLDGLGLAMLVGPKHELTDILRNLGEHRGERV</sequence>
<dbReference type="SUPFAM" id="SSF47413">
    <property type="entry name" value="lambda repressor-like DNA-binding domains"/>
    <property type="match status" value="1"/>
</dbReference>
<dbReference type="InterPro" id="IPR010982">
    <property type="entry name" value="Lambda_DNA-bd_dom_sf"/>
</dbReference>
<protein>
    <recommendedName>
        <fullName evidence="2">HTH cro/C1-type domain-containing protein</fullName>
    </recommendedName>
</protein>
<dbReference type="Pfam" id="PF13560">
    <property type="entry name" value="HTH_31"/>
    <property type="match status" value="1"/>
</dbReference>
<name>A0ABP8HVY3_9BURK</name>
<feature type="region of interest" description="Disordered" evidence="1">
    <location>
        <begin position="1"/>
        <end position="20"/>
    </location>
</feature>
<comment type="caution">
    <text evidence="3">The sequence shown here is derived from an EMBL/GenBank/DDBJ whole genome shotgun (WGS) entry which is preliminary data.</text>
</comment>
<gene>
    <name evidence="3" type="ORF">GCM10023165_29860</name>
</gene>